<dbReference type="NCBIfam" id="TIGR01901">
    <property type="entry name" value="adhes_NPXG"/>
    <property type="match status" value="1"/>
</dbReference>
<sequence>MSINFWRLLPGLTLLGAATCPAQIVTDGTVGPRATLSGPDMTIGAELGTTKGANLFHSFQTFDIPTAHTATFTGPDQIQNVISRVTGGKASQLDGTLRSRVGKADVFLVNPSGVVMGPNARVDVPAAFHVSTADEVRFTDGSRYSASDPASSSLTMAAPESFGFLSPQPASLTINGSQLELKPGKTATLTAGDVSIAGTSPTQRAGVNVAGGTIRVEAVGGRGKQVPVNAASQTAGTGKLSIKHAGLGTIGDGGGQLSIRAGEIDLDNGWLFANNIGTTDVISRIDLTATSRLTLTNQSYISSSTAASGQAGNISIRTGELQADGESAILSGASRGSEGAGGSLVLDVTGLLRLSGKTWIGTDTWGSGQAGEITVQAGRLELFSGATISSNIYGGGNAGQVAVHADELHLDGLSTAIMSLAAPESQGRAGRVVIEIAKLARLSNDAFIGSDSYGAGNAGGVSLRTGALEAASGADISSNTYRQGHAGTVSVQAAALHLTGINTSIASTSGQDASGHAGDVTIDVDGLARLQDGAWIGSDTLSTADAGQTLIRAGMLELSGDSSISSNTLGEGAAGNVEIDSYDLRLNDSSWITSLASLGATGRAGQVWVKVKGQAVLSDRSSILSSTFGPGDAGQVSVRAKMLNLLDVARIDSSTYSSGNAGKVDVAADRLHISGAHSNQDMGILSTTFAEGQAGSVTVKAGALRIDGAGSEHFIGITSGSYPQSTGNAGTVSVAVSGLLELLGGGQIDSSTYSSGNAGQVDVTAGMLHISGAGSSQDMGILSATKAEGHAGPVTVKAGALRIDGAGSGDFTGITSGTYPQSTGNAGTVNVEVTGLLELLGGAQIDSSAYSSGNAGEVLVKAGELRIDHVQDAPFETGISSRTQSTGNANRVTIDVRGLLDIANGGKIDSTTFAAGNADVVTIHAGTAQLLNGSSIESQARRRSTGQAGAVNLHVDGLLDLRDGSEVFTDTWGTGNAGTVTVTAGNLRLDHARLASQANTGSTGEAGDVSVTVDNLLELLHGGVISTSTWARGQAGDIVITAGNASLDGGGTGNPLTTIYSDAYAGSSGDAGTVTMQIAGLLEARHGAIISTNAWSVGNAGDVEIQADRLRLVGAGILSAANPGASGQVGKVTVRATNVSLNEDAQISIAANHGMPVAITTSDQRIRIDAGRLLLDRSAITAASTGNVPASAIQIRADDLRLAHDSRITTEASQADAGPIAIGGGRLWLTDSLITTSANGQAGNGGDITLTPDYLILDGGFIQANTAAQGARGGNILIDSRALIASQGLLEIGGATRQDFAAHSGRNIIQAAAPGGEQGVIKVTAPDLDLTASLTPLATPFDDPDELFADLCRIATGDQASSLIERGSGGLAPAPDAPGAVSLGGTRLDRILAR</sequence>
<accession>A0A4R3MSS4</accession>
<keyword evidence="4" id="KW-1185">Reference proteome</keyword>
<dbReference type="Proteomes" id="UP000295717">
    <property type="component" value="Unassembled WGS sequence"/>
</dbReference>
<evidence type="ECO:0000259" key="2">
    <source>
        <dbReference type="SMART" id="SM00912"/>
    </source>
</evidence>
<feature type="signal peptide" evidence="1">
    <location>
        <begin position="1"/>
        <end position="22"/>
    </location>
</feature>
<protein>
    <submittedName>
        <fullName evidence="3">Filamentous hemagglutinin family protein</fullName>
    </submittedName>
</protein>
<evidence type="ECO:0000256" key="1">
    <source>
        <dbReference type="SAM" id="SignalP"/>
    </source>
</evidence>
<dbReference type="SMART" id="SM00912">
    <property type="entry name" value="Haemagg_act"/>
    <property type="match status" value="1"/>
</dbReference>
<feature type="domain" description="Filamentous haemagglutinin FhaB/tRNA nuclease CdiA-like TPS" evidence="2">
    <location>
        <begin position="25"/>
        <end position="139"/>
    </location>
</feature>
<gene>
    <name evidence="3" type="ORF">EDC35_11423</name>
</gene>
<dbReference type="OrthoDB" id="5563402at2"/>
<evidence type="ECO:0000313" key="3">
    <source>
        <dbReference type="EMBL" id="TCT18121.1"/>
    </source>
</evidence>
<dbReference type="InterPro" id="IPR012334">
    <property type="entry name" value="Pectin_lyas_fold"/>
</dbReference>
<reference evidence="3 4" key="1">
    <citation type="submission" date="2019-03" db="EMBL/GenBank/DDBJ databases">
        <title>Genomic Encyclopedia of Type Strains, Phase IV (KMG-IV): sequencing the most valuable type-strain genomes for metagenomic binning, comparative biology and taxonomic classification.</title>
        <authorList>
            <person name="Goeker M."/>
        </authorList>
    </citation>
    <scope>NUCLEOTIDE SEQUENCE [LARGE SCALE GENOMIC DNA]</scope>
    <source>
        <strain evidence="3 4">DSM 13587</strain>
    </source>
</reference>
<name>A0A4R3MSS4_9GAMM</name>
<dbReference type="InterPro" id="IPR008638">
    <property type="entry name" value="FhaB/CdiA-like_TPS"/>
</dbReference>
<dbReference type="EMBL" id="SMAO01000014">
    <property type="protein sequence ID" value="TCT18121.1"/>
    <property type="molecule type" value="Genomic_DNA"/>
</dbReference>
<dbReference type="Pfam" id="PF05860">
    <property type="entry name" value="TPS"/>
    <property type="match status" value="1"/>
</dbReference>
<dbReference type="RefSeq" id="WP_132978651.1">
    <property type="nucleotide sequence ID" value="NZ_SMAO01000014.1"/>
</dbReference>
<organism evidence="3 4">
    <name type="scientific">Thiobaca trueperi</name>
    <dbReference type="NCBI Taxonomy" id="127458"/>
    <lineage>
        <taxon>Bacteria</taxon>
        <taxon>Pseudomonadati</taxon>
        <taxon>Pseudomonadota</taxon>
        <taxon>Gammaproteobacteria</taxon>
        <taxon>Chromatiales</taxon>
        <taxon>Chromatiaceae</taxon>
        <taxon>Thiobaca</taxon>
    </lineage>
</organism>
<feature type="chain" id="PRO_5020670636" evidence="1">
    <location>
        <begin position="23"/>
        <end position="1394"/>
    </location>
</feature>
<dbReference type="SUPFAM" id="SSF51126">
    <property type="entry name" value="Pectin lyase-like"/>
    <property type="match status" value="2"/>
</dbReference>
<comment type="caution">
    <text evidence="3">The sequence shown here is derived from an EMBL/GenBank/DDBJ whole genome shotgun (WGS) entry which is preliminary data.</text>
</comment>
<dbReference type="InterPro" id="IPR011050">
    <property type="entry name" value="Pectin_lyase_fold/virulence"/>
</dbReference>
<proteinExistence type="predicted"/>
<keyword evidence="1" id="KW-0732">Signal</keyword>
<dbReference type="Gene3D" id="2.160.20.10">
    <property type="entry name" value="Single-stranded right-handed beta-helix, Pectin lyase-like"/>
    <property type="match status" value="3"/>
</dbReference>
<evidence type="ECO:0000313" key="4">
    <source>
        <dbReference type="Proteomes" id="UP000295717"/>
    </source>
</evidence>